<dbReference type="Proteomes" id="UP000692954">
    <property type="component" value="Unassembled WGS sequence"/>
</dbReference>
<dbReference type="PANTHER" id="PTHR24361:SF613">
    <property type="entry name" value="NUCLEAR RECEPTOR-BINDING PROTEIN-RELATED"/>
    <property type="match status" value="1"/>
</dbReference>
<gene>
    <name evidence="2" type="ORF">PSON_ATCC_30995.1.T0260261</name>
</gene>
<name>A0A8S1M4W8_9CILI</name>
<protein>
    <recommendedName>
        <fullName evidence="1">Protein kinase domain-containing protein</fullName>
    </recommendedName>
</protein>
<dbReference type="AlphaFoldDB" id="A0A8S1M4W8"/>
<dbReference type="SMART" id="SM00220">
    <property type="entry name" value="S_TKc"/>
    <property type="match status" value="1"/>
</dbReference>
<dbReference type="InterPro" id="IPR053235">
    <property type="entry name" value="Ser_Thr_kinase"/>
</dbReference>
<dbReference type="EMBL" id="CAJJDN010000026">
    <property type="protein sequence ID" value="CAD8070184.1"/>
    <property type="molecule type" value="Genomic_DNA"/>
</dbReference>
<dbReference type="GO" id="GO:0004674">
    <property type="term" value="F:protein serine/threonine kinase activity"/>
    <property type="evidence" value="ECO:0007669"/>
    <property type="project" value="TreeGrafter"/>
</dbReference>
<dbReference type="PROSITE" id="PS00108">
    <property type="entry name" value="PROTEIN_KINASE_ST"/>
    <property type="match status" value="1"/>
</dbReference>
<feature type="domain" description="Protein kinase" evidence="1">
    <location>
        <begin position="240"/>
        <end position="523"/>
    </location>
</feature>
<keyword evidence="3" id="KW-1185">Reference proteome</keyword>
<dbReference type="OrthoDB" id="309957at2759"/>
<dbReference type="PROSITE" id="PS50011">
    <property type="entry name" value="PROTEIN_KINASE_DOM"/>
    <property type="match status" value="1"/>
</dbReference>
<evidence type="ECO:0000313" key="2">
    <source>
        <dbReference type="EMBL" id="CAD8070184.1"/>
    </source>
</evidence>
<proteinExistence type="predicted"/>
<dbReference type="GO" id="GO:0005524">
    <property type="term" value="F:ATP binding"/>
    <property type="evidence" value="ECO:0007669"/>
    <property type="project" value="InterPro"/>
</dbReference>
<accession>A0A8S1M4W8</accession>
<dbReference type="GO" id="GO:0005737">
    <property type="term" value="C:cytoplasm"/>
    <property type="evidence" value="ECO:0007669"/>
    <property type="project" value="TreeGrafter"/>
</dbReference>
<dbReference type="Pfam" id="PF00069">
    <property type="entry name" value="Pkinase"/>
    <property type="match status" value="1"/>
</dbReference>
<dbReference type="PANTHER" id="PTHR24361">
    <property type="entry name" value="MITOGEN-ACTIVATED KINASE KINASE KINASE"/>
    <property type="match status" value="1"/>
</dbReference>
<comment type="caution">
    <text evidence="2">The sequence shown here is derived from an EMBL/GenBank/DDBJ whole genome shotgun (WGS) entry which is preliminary data.</text>
</comment>
<evidence type="ECO:0000259" key="1">
    <source>
        <dbReference type="PROSITE" id="PS50011"/>
    </source>
</evidence>
<sequence length="566" mass="68465">MLSTEDFNQLYKEIDSDYGTKFKKRIQVQKVEKDGQEFIAFDLKQLKLDKLREKKLRRMKYIGLKQPELCIINEGQQILIFKDILNYQLSKEKLIEYGKYLQRILIQIVLAYNEFENRNLEWQISELNQIYFFKGIVLFLIVDYVQNKNKNHREQLFQNLILQNFKNQIPNRNVMLNQQNNDKFQQLIDYLFNQQNIPSGQFGVEASYEQIIKWLFNIPNNAKVLYYNAFCIIKQFQTPEEIKEILPNSTLQMIFKQKKNYFKFKFYNEIIQNIDREIKIMEKNIEYKQLAYCSCYFRIYDKAFIFMKLYKYTLSDIFKFWKDNKPKFYKRKVYHLCDSFSTAIFELEMSHLIHRDLKPSNLFLQDWNEDDPDLLNKFQIIIGDFDRSKELDLEQQKFIQDYDRTQKFIQNKNIEMTEFNRENTQQYDPPETVATEKYDIWQYGLICYTIANKGQFPGCYDGGRGLDDQVYDSYYSLEKIKTTLTHTDYEEEFLQMIANCLKKNHYERPSIEQIHQTNIKLYLQDLEKNSEESFSKNESQLQYLQNSQTKQKIKILSESSIQQSSQ</sequence>
<dbReference type="InterPro" id="IPR000719">
    <property type="entry name" value="Prot_kinase_dom"/>
</dbReference>
<evidence type="ECO:0000313" key="3">
    <source>
        <dbReference type="Proteomes" id="UP000692954"/>
    </source>
</evidence>
<reference evidence="2" key="1">
    <citation type="submission" date="2021-01" db="EMBL/GenBank/DDBJ databases">
        <authorList>
            <consortium name="Genoscope - CEA"/>
            <person name="William W."/>
        </authorList>
    </citation>
    <scope>NUCLEOTIDE SEQUENCE</scope>
</reference>
<dbReference type="InterPro" id="IPR008271">
    <property type="entry name" value="Ser/Thr_kinase_AS"/>
</dbReference>
<organism evidence="2 3">
    <name type="scientific">Paramecium sonneborni</name>
    <dbReference type="NCBI Taxonomy" id="65129"/>
    <lineage>
        <taxon>Eukaryota</taxon>
        <taxon>Sar</taxon>
        <taxon>Alveolata</taxon>
        <taxon>Ciliophora</taxon>
        <taxon>Intramacronucleata</taxon>
        <taxon>Oligohymenophorea</taxon>
        <taxon>Peniculida</taxon>
        <taxon>Parameciidae</taxon>
        <taxon>Paramecium</taxon>
    </lineage>
</organism>